<dbReference type="InterPro" id="IPR019734">
    <property type="entry name" value="TPR_rpt"/>
</dbReference>
<dbReference type="InterPro" id="IPR011990">
    <property type="entry name" value="TPR-like_helical_dom_sf"/>
</dbReference>
<feature type="repeat" description="TPR" evidence="3">
    <location>
        <begin position="337"/>
        <end position="370"/>
    </location>
</feature>
<evidence type="ECO:0000313" key="6">
    <source>
        <dbReference type="EMBL" id="TDT87436.1"/>
    </source>
</evidence>
<dbReference type="Pfam" id="PF08885">
    <property type="entry name" value="GSCFA"/>
    <property type="match status" value="1"/>
</dbReference>
<dbReference type="Proteomes" id="UP000295506">
    <property type="component" value="Unassembled WGS sequence"/>
</dbReference>
<evidence type="ECO:0000313" key="5">
    <source>
        <dbReference type="EMBL" id="AMK09883.1"/>
    </source>
</evidence>
<sequence>MDISHWSKASPRLKPQVWPAVTAKGRIPEGSTVFTMGSCFARNIEKHLQRLGFAIPTLDFSVPKEEFPMGGGNGMLNKYTPPSIFQEISWAARIHDRDGVVVAEDLHDLTYPCQGGYVDLQLGGYVPVGFDRLLERRQQLYDVVRNIFSCGLVVMTLGLIEAWRDTKTGLFIQQAPSIKEMIRDRERFVFHLLSHGECLGFVEDAIALVRARNPKARFLLTTSPIPLGRTFTDDDVIVANLHSKSKLRSVCGELAAREEVEYFPSFESVMLTKDWDIWYPDLRHVEGFFVGEIVNRLCDAYFDSSESARLYQRSFCCKSNEESVELMRAALELEEKAEYHSRLGGLYRLAGRLDEAIESFRNANRLDPAEWETYRHLAILEEKKGCFKEALLWLARGEEHWPTGNGELHLIQSRLSNKSHDRAAAVESMKRALDADPSLMKNKLSQGQVLLSVKQVDRAALVANEVINYNLSIPDSHREAGCLAQARLLLSRAHEHAGRLDEAVAEAEKAAALDNGDSEIRAHLATLRER</sequence>
<dbReference type="OrthoDB" id="369216at2"/>
<dbReference type="SMART" id="SM00028">
    <property type="entry name" value="TPR"/>
    <property type="match status" value="3"/>
</dbReference>
<evidence type="ECO:0000256" key="1">
    <source>
        <dbReference type="ARBA" id="ARBA00022737"/>
    </source>
</evidence>
<dbReference type="PROSITE" id="PS50005">
    <property type="entry name" value="TPR"/>
    <property type="match status" value="1"/>
</dbReference>
<reference evidence="5 7" key="1">
    <citation type="journal article" date="2016" name="Front. Microbiol.">
        <title>Genome Sequence of the Piezophilic, Mesophilic Sulfate-Reducing Bacterium Desulfovibrio indicus J2T.</title>
        <authorList>
            <person name="Cao J."/>
            <person name="Maignien L."/>
            <person name="Shao Z."/>
            <person name="Alain K."/>
            <person name="Jebbar M."/>
        </authorList>
    </citation>
    <scope>NUCLEOTIDE SEQUENCE [LARGE SCALE GENOMIC DNA]</scope>
    <source>
        <strain evidence="5 7">J2</strain>
    </source>
</reference>
<dbReference type="Proteomes" id="UP000055611">
    <property type="component" value="Chromosome"/>
</dbReference>
<evidence type="ECO:0000259" key="4">
    <source>
        <dbReference type="Pfam" id="PF08885"/>
    </source>
</evidence>
<name>A0A140D9L6_9BACT</name>
<protein>
    <submittedName>
        <fullName evidence="6">Tetratricopeptide repeat protein</fullName>
    </submittedName>
</protein>
<organism evidence="6 8">
    <name type="scientific">Pseudodesulfovibrio indicus</name>
    <dbReference type="NCBI Taxonomy" id="1716143"/>
    <lineage>
        <taxon>Bacteria</taxon>
        <taxon>Pseudomonadati</taxon>
        <taxon>Thermodesulfobacteriota</taxon>
        <taxon>Desulfovibrionia</taxon>
        <taxon>Desulfovibrionales</taxon>
        <taxon>Desulfovibrionaceae</taxon>
    </lineage>
</organism>
<dbReference type="InterPro" id="IPR014982">
    <property type="entry name" value="GSCFA"/>
</dbReference>
<dbReference type="SUPFAM" id="SSF48452">
    <property type="entry name" value="TPR-like"/>
    <property type="match status" value="1"/>
</dbReference>
<dbReference type="InterPro" id="IPR013105">
    <property type="entry name" value="TPR_2"/>
</dbReference>
<keyword evidence="7" id="KW-1185">Reference proteome</keyword>
<dbReference type="Gene3D" id="1.25.40.10">
    <property type="entry name" value="Tetratricopeptide repeat domain"/>
    <property type="match status" value="2"/>
</dbReference>
<evidence type="ECO:0000256" key="2">
    <source>
        <dbReference type="ARBA" id="ARBA00022803"/>
    </source>
</evidence>
<proteinExistence type="predicted"/>
<accession>A0A140D9L6</accession>
<dbReference type="Pfam" id="PF07719">
    <property type="entry name" value="TPR_2"/>
    <property type="match status" value="1"/>
</dbReference>
<gene>
    <name evidence="5" type="ORF">AWY79_01535</name>
    <name evidence="6" type="ORF">EDC59_108102</name>
</gene>
<keyword evidence="2 3" id="KW-0802">TPR repeat</keyword>
<evidence type="ECO:0000313" key="8">
    <source>
        <dbReference type="Proteomes" id="UP000295506"/>
    </source>
</evidence>
<dbReference type="KEGG" id="dej:AWY79_01535"/>
<dbReference type="RefSeq" id="WP_066799449.1">
    <property type="nucleotide sequence ID" value="NZ_CP014206.1"/>
</dbReference>
<dbReference type="Pfam" id="PF13432">
    <property type="entry name" value="TPR_16"/>
    <property type="match status" value="1"/>
</dbReference>
<evidence type="ECO:0000256" key="3">
    <source>
        <dbReference type="PROSITE-ProRule" id="PRU00339"/>
    </source>
</evidence>
<dbReference type="EMBL" id="SOBK01000008">
    <property type="protein sequence ID" value="TDT87436.1"/>
    <property type="molecule type" value="Genomic_DNA"/>
</dbReference>
<dbReference type="EMBL" id="CP014206">
    <property type="protein sequence ID" value="AMK09883.1"/>
    <property type="molecule type" value="Genomic_DNA"/>
</dbReference>
<keyword evidence="1" id="KW-0677">Repeat</keyword>
<dbReference type="AlphaFoldDB" id="A0A140D9L6"/>
<evidence type="ECO:0000313" key="7">
    <source>
        <dbReference type="Proteomes" id="UP000055611"/>
    </source>
</evidence>
<reference evidence="6 8" key="2">
    <citation type="submission" date="2019-03" db="EMBL/GenBank/DDBJ databases">
        <title>Genomic Encyclopedia of Type Strains, Phase IV (KMG-IV): sequencing the most valuable type-strain genomes for metagenomic binning, comparative biology and taxonomic classification.</title>
        <authorList>
            <person name="Goeker M."/>
        </authorList>
    </citation>
    <scope>NUCLEOTIDE SEQUENCE [LARGE SCALE GENOMIC DNA]</scope>
    <source>
        <strain evidence="6 8">DSM 101483</strain>
    </source>
</reference>
<feature type="domain" description="GSCFA" evidence="4">
    <location>
        <begin position="33"/>
        <end position="295"/>
    </location>
</feature>